<organism evidence="2 3">
    <name type="scientific">Macrococcus hajekii</name>
    <dbReference type="NCBI Taxonomy" id="198482"/>
    <lineage>
        <taxon>Bacteria</taxon>
        <taxon>Bacillati</taxon>
        <taxon>Bacillota</taxon>
        <taxon>Bacilli</taxon>
        <taxon>Bacillales</taxon>
        <taxon>Staphylococcaceae</taxon>
        <taxon>Macrococcus</taxon>
    </lineage>
</organism>
<dbReference type="OrthoDB" id="9795306at2"/>
<keyword evidence="2" id="KW-0223">Dioxygenase</keyword>
<evidence type="ECO:0000313" key="3">
    <source>
        <dbReference type="Proteomes" id="UP000295328"/>
    </source>
</evidence>
<evidence type="ECO:0000313" key="2">
    <source>
        <dbReference type="EMBL" id="TDM01704.1"/>
    </source>
</evidence>
<keyword evidence="3" id="KW-1185">Reference proteome</keyword>
<dbReference type="Proteomes" id="UP000295328">
    <property type="component" value="Unassembled WGS sequence"/>
</dbReference>
<gene>
    <name evidence="2" type="ORF">ERX37_05695</name>
</gene>
<dbReference type="SUPFAM" id="SSF54593">
    <property type="entry name" value="Glyoxalase/Bleomycin resistance protein/Dihydroxybiphenyl dioxygenase"/>
    <property type="match status" value="1"/>
</dbReference>
<dbReference type="Gene3D" id="3.10.180.10">
    <property type="entry name" value="2,3-Dihydroxybiphenyl 1,2-Dioxygenase, domain 1"/>
    <property type="match status" value="1"/>
</dbReference>
<dbReference type="PANTHER" id="PTHR33990">
    <property type="entry name" value="PROTEIN YJDN-RELATED"/>
    <property type="match status" value="1"/>
</dbReference>
<dbReference type="EMBL" id="SCWE01000002">
    <property type="protein sequence ID" value="TDM01704.1"/>
    <property type="molecule type" value="Genomic_DNA"/>
</dbReference>
<dbReference type="InterPro" id="IPR029068">
    <property type="entry name" value="Glyas_Bleomycin-R_OHBP_Dase"/>
</dbReference>
<dbReference type="AlphaFoldDB" id="A0A4V3BE96"/>
<evidence type="ECO:0000259" key="1">
    <source>
        <dbReference type="Pfam" id="PF00903"/>
    </source>
</evidence>
<dbReference type="GO" id="GO:0051213">
    <property type="term" value="F:dioxygenase activity"/>
    <property type="evidence" value="ECO:0007669"/>
    <property type="project" value="UniProtKB-KW"/>
</dbReference>
<dbReference type="PANTHER" id="PTHR33990:SF1">
    <property type="entry name" value="PROTEIN YJDN"/>
    <property type="match status" value="1"/>
</dbReference>
<proteinExistence type="predicted"/>
<dbReference type="InterPro" id="IPR004360">
    <property type="entry name" value="Glyas_Fos-R_dOase_dom"/>
</dbReference>
<feature type="domain" description="Glyoxalase/fosfomycin resistance/dioxygenase" evidence="1">
    <location>
        <begin position="15"/>
        <end position="142"/>
    </location>
</feature>
<reference evidence="2 3" key="1">
    <citation type="submission" date="2019-01" db="EMBL/GenBank/DDBJ databases">
        <title>Draft genome sequences of the type strains of six Macrococcus species.</title>
        <authorList>
            <person name="Mazhar S."/>
            <person name="Altermann E."/>
            <person name="Hill C."/>
            <person name="Mcauliffe O."/>
        </authorList>
    </citation>
    <scope>NUCLEOTIDE SEQUENCE [LARGE SCALE GENOMIC DNA]</scope>
    <source>
        <strain evidence="2 3">CCM4809</strain>
    </source>
</reference>
<dbReference type="Pfam" id="PF00903">
    <property type="entry name" value="Glyoxalase"/>
    <property type="match status" value="1"/>
</dbReference>
<keyword evidence="2" id="KW-0560">Oxidoreductase</keyword>
<comment type="caution">
    <text evidence="2">The sequence shown here is derived from an EMBL/GenBank/DDBJ whole genome shotgun (WGS) entry which is preliminary data.</text>
</comment>
<name>A0A4V3BE96_9STAP</name>
<accession>A0A4V3BE96</accession>
<sequence>MFKAVTYFNFSNALEALQFYENKLGAKVITQTMGDDDMFKGMPDEYKVPQEVASKFVMNAEFVLLGNRFMVSDTMGQRPVNNEGVNICFTFDANDTKEIEKATAFYNQAIEAGCEATMPLGQTEWTKLYGMFKDPYGVTWMVNAC</sequence>
<dbReference type="RefSeq" id="WP_133429718.1">
    <property type="nucleotide sequence ID" value="NZ_BMCC01000003.1"/>
</dbReference>
<protein>
    <submittedName>
        <fullName evidence="2">Glyoxalase/bleomycin resistance/extradiol dioxygenase family protein</fullName>
    </submittedName>
</protein>